<protein>
    <submittedName>
        <fullName evidence="1">Uncharacterized protein</fullName>
    </submittedName>
</protein>
<accession>A0A5C1DHQ1</accession>
<organism evidence="1 2">
    <name type="scientific">Chromobacterium paludis</name>
    <dbReference type="NCBI Taxonomy" id="2605945"/>
    <lineage>
        <taxon>Bacteria</taxon>
        <taxon>Pseudomonadati</taxon>
        <taxon>Pseudomonadota</taxon>
        <taxon>Betaproteobacteria</taxon>
        <taxon>Neisseriales</taxon>
        <taxon>Chromobacteriaceae</taxon>
        <taxon>Chromobacterium</taxon>
    </lineage>
</organism>
<dbReference type="KEGG" id="chrm:FYK34_07830"/>
<dbReference type="EMBL" id="CP043473">
    <property type="protein sequence ID" value="QEL55479.1"/>
    <property type="molecule type" value="Genomic_DNA"/>
</dbReference>
<sequence length="305" mass="34295">MKHENFRITYDGPALQTHEIDVRVLAPALLAVGDVLEHANRVLNDGRAKVSVNVKGSLKTGSVNIDFALVQGFLSHAVDLLTGKEVTATLALMSFLGISAKDGLNSVIKVIRWTRGRAVHKIETEEGKATLYIDEESLEVELEVLELIRDYELRRALEAMLEPLEREGIDTFAVGTDKEVYEVIKKDQVAWFKSPPPASISLDSNTYLKSVQIERIEFSEANKWRFFDGSSSFYATIADLEFINRIALNEATFSRGDTLRVEIEEKQRLDGDKLKSEYTILKVLDHRRGMKQISLPLSQPSADEE</sequence>
<dbReference type="RefSeq" id="WP_149295842.1">
    <property type="nucleotide sequence ID" value="NZ_CP043473.1"/>
</dbReference>
<gene>
    <name evidence="1" type="ORF">FYK34_07830</name>
</gene>
<reference evidence="1 2" key="1">
    <citation type="submission" date="2019-08" db="EMBL/GenBank/DDBJ databases">
        <title>Chromobacterium paludis, a novel bacterium isolated from a Maryland marsh pond.</title>
        <authorList>
            <person name="Blackburn M.B."/>
            <person name="Gundersen-Rindal D.E."/>
        </authorList>
    </citation>
    <scope>NUCLEOTIDE SEQUENCE [LARGE SCALE GENOMIC DNA]</scope>
    <source>
        <strain evidence="2">IIBBL 257-1</strain>
    </source>
</reference>
<dbReference type="AlphaFoldDB" id="A0A5C1DHQ1"/>
<proteinExistence type="predicted"/>
<evidence type="ECO:0000313" key="2">
    <source>
        <dbReference type="Proteomes" id="UP000322079"/>
    </source>
</evidence>
<name>A0A5C1DHQ1_9NEIS</name>
<keyword evidence="2" id="KW-1185">Reference proteome</keyword>
<evidence type="ECO:0000313" key="1">
    <source>
        <dbReference type="EMBL" id="QEL55479.1"/>
    </source>
</evidence>
<dbReference type="Proteomes" id="UP000322079">
    <property type="component" value="Chromosome"/>
</dbReference>